<keyword evidence="2" id="KW-0812">Transmembrane</keyword>
<reference evidence="3 4" key="1">
    <citation type="journal article" date="2015" name="Nature">
        <title>rRNA introns, odd ribosomes, and small enigmatic genomes across a large radiation of phyla.</title>
        <authorList>
            <person name="Brown C.T."/>
            <person name="Hug L.A."/>
            <person name="Thomas B.C."/>
            <person name="Sharon I."/>
            <person name="Castelle C.J."/>
            <person name="Singh A."/>
            <person name="Wilkins M.J."/>
            <person name="Williams K.H."/>
            <person name="Banfield J.F."/>
        </authorList>
    </citation>
    <scope>NUCLEOTIDE SEQUENCE [LARGE SCALE GENOMIC DNA]</scope>
</reference>
<dbReference type="AlphaFoldDB" id="A0A0G0VUP4"/>
<evidence type="ECO:0000313" key="4">
    <source>
        <dbReference type="Proteomes" id="UP000034236"/>
    </source>
</evidence>
<evidence type="ECO:0000256" key="1">
    <source>
        <dbReference type="SAM" id="MobiDB-lite"/>
    </source>
</evidence>
<name>A0A0G0VUP4_9BACT</name>
<dbReference type="Proteomes" id="UP000034236">
    <property type="component" value="Unassembled WGS sequence"/>
</dbReference>
<feature type="transmembrane region" description="Helical" evidence="2">
    <location>
        <begin position="7"/>
        <end position="26"/>
    </location>
</feature>
<feature type="compositionally biased region" description="Low complexity" evidence="1">
    <location>
        <begin position="50"/>
        <end position="62"/>
    </location>
</feature>
<evidence type="ECO:0000256" key="2">
    <source>
        <dbReference type="SAM" id="Phobius"/>
    </source>
</evidence>
<feature type="region of interest" description="Disordered" evidence="1">
    <location>
        <begin position="34"/>
        <end position="67"/>
    </location>
</feature>
<protein>
    <submittedName>
        <fullName evidence="3">Uncharacterized protein</fullName>
    </submittedName>
</protein>
<sequence length="438" mass="48304">MSKRNFILLIIVLVVAVVVILGFLYFRQGTTSPEDTNQGTNFVSTFNPFGNGTTSPGGTTSPADVSGYQPPAQGANIKLKKVSSMPVAGFGVLVKERLKDVPIVPITTEDGTPPKTVVTPPLTEFAPALRYVDRITGNIYQTFADKIEERRFSTTVIPKIYEAYFGNKGESVVMRYLKTDGKTIETFVGSLPKEYLGADTTPDNEIKGSFLPEDIKDVSISLDASSIFYLFNIGDNTVGTTLNLSNNKKAQIFDSPFTEWSSWWPNNKMITLTTKPSSGVPGYMYAIDLNSKNLSKIFGGINGFTTLASPSGKLVLYGNNNLSLSVYHTDTNVPNLLGVRTLPEKCVWGKKNNVVYCAVPKIIDVGQYPDAWYQGEVSFGDRFWKIDIEDGNATMVADPTTINAREEIDGIKLALDEGENYLFFINKKDSFLWELELK</sequence>
<gene>
    <name evidence="3" type="ORF">UU58_C0005G0024</name>
</gene>
<evidence type="ECO:0000313" key="3">
    <source>
        <dbReference type="EMBL" id="KKS04575.1"/>
    </source>
</evidence>
<feature type="compositionally biased region" description="Polar residues" evidence="1">
    <location>
        <begin position="34"/>
        <end position="48"/>
    </location>
</feature>
<dbReference type="EMBL" id="LCBE01000005">
    <property type="protein sequence ID" value="KKS04575.1"/>
    <property type="molecule type" value="Genomic_DNA"/>
</dbReference>
<proteinExistence type="predicted"/>
<accession>A0A0G0VUP4</accession>
<keyword evidence="2" id="KW-0472">Membrane</keyword>
<dbReference type="SUPFAM" id="SSF69304">
    <property type="entry name" value="Tricorn protease N-terminal domain"/>
    <property type="match status" value="1"/>
</dbReference>
<keyword evidence="2" id="KW-1133">Transmembrane helix</keyword>
<comment type="caution">
    <text evidence="3">The sequence shown here is derived from an EMBL/GenBank/DDBJ whole genome shotgun (WGS) entry which is preliminary data.</text>
</comment>
<organism evidence="3 4">
    <name type="scientific">Candidatus Nomurabacteria bacterium GW2011_GWA2_41_25</name>
    <dbReference type="NCBI Taxonomy" id="1618736"/>
    <lineage>
        <taxon>Bacteria</taxon>
        <taxon>Candidatus Nomuraibacteriota</taxon>
    </lineage>
</organism>